<evidence type="ECO:0000313" key="3">
    <source>
        <dbReference type="Proteomes" id="UP001174136"/>
    </source>
</evidence>
<gene>
    <name evidence="2" type="ORF">N1851_022497</name>
</gene>
<organism evidence="2 3">
    <name type="scientific">Merluccius polli</name>
    <name type="common">Benguela hake</name>
    <name type="synonym">Merluccius cadenati</name>
    <dbReference type="NCBI Taxonomy" id="89951"/>
    <lineage>
        <taxon>Eukaryota</taxon>
        <taxon>Metazoa</taxon>
        <taxon>Chordata</taxon>
        <taxon>Craniata</taxon>
        <taxon>Vertebrata</taxon>
        <taxon>Euteleostomi</taxon>
        <taxon>Actinopterygii</taxon>
        <taxon>Neopterygii</taxon>
        <taxon>Teleostei</taxon>
        <taxon>Neoteleostei</taxon>
        <taxon>Acanthomorphata</taxon>
        <taxon>Zeiogadaria</taxon>
        <taxon>Gadariae</taxon>
        <taxon>Gadiformes</taxon>
        <taxon>Gadoidei</taxon>
        <taxon>Merlucciidae</taxon>
        <taxon>Merluccius</taxon>
    </lineage>
</organism>
<proteinExistence type="predicted"/>
<dbReference type="Proteomes" id="UP001174136">
    <property type="component" value="Unassembled WGS sequence"/>
</dbReference>
<keyword evidence="3" id="KW-1185">Reference proteome</keyword>
<name>A0AA47MHQ6_MERPO</name>
<dbReference type="AlphaFoldDB" id="A0AA47MHQ6"/>
<accession>A0AA47MHQ6</accession>
<comment type="caution">
    <text evidence="2">The sequence shown here is derived from an EMBL/GenBank/DDBJ whole genome shotgun (WGS) entry which is preliminary data.</text>
</comment>
<keyword evidence="1" id="KW-1133">Transmembrane helix</keyword>
<feature type="transmembrane region" description="Helical" evidence="1">
    <location>
        <begin position="12"/>
        <end position="30"/>
    </location>
</feature>
<sequence length="172" mass="19668">MVGDFNIFTSMPFFAALLLISLISLSFNFIQHGPTQIRDHTMDLVFTLGLNMDSICSEELLVTDHECVLFNLSFILDSLPSKCVNCSRIKLPLSRERSVDFHTDVASLVHSFNTHYSAVLDKVAPIKMRLVPFVDSSPWLNYTIRCFRRKCRRVERLEIHQAQCSPSITNTL</sequence>
<evidence type="ECO:0000256" key="1">
    <source>
        <dbReference type="SAM" id="Phobius"/>
    </source>
</evidence>
<reference evidence="2" key="1">
    <citation type="journal article" date="2023" name="Front. Mar. Sci.">
        <title>A new Merluccius polli reference genome to investigate the effects of global change in West African waters.</title>
        <authorList>
            <person name="Mateo J.L."/>
            <person name="Blanco-Fernandez C."/>
            <person name="Garcia-Vazquez E."/>
            <person name="Machado-Schiaffino G."/>
        </authorList>
    </citation>
    <scope>NUCLEOTIDE SEQUENCE</scope>
    <source>
        <strain evidence="2">C29</strain>
        <tissue evidence="2">Fin</tissue>
    </source>
</reference>
<evidence type="ECO:0000313" key="2">
    <source>
        <dbReference type="EMBL" id="KAK0140528.1"/>
    </source>
</evidence>
<keyword evidence="1" id="KW-0472">Membrane</keyword>
<keyword evidence="1" id="KW-0812">Transmembrane</keyword>
<protein>
    <submittedName>
        <fullName evidence="2">Uncharacterized protein</fullName>
    </submittedName>
</protein>
<dbReference type="EMBL" id="JAOPHQ010004075">
    <property type="protein sequence ID" value="KAK0140528.1"/>
    <property type="molecule type" value="Genomic_DNA"/>
</dbReference>